<feature type="region of interest" description="Disordered" evidence="7">
    <location>
        <begin position="1"/>
        <end position="23"/>
    </location>
</feature>
<protein>
    <submittedName>
        <fullName evidence="9">TROVE domain-containing protein</fullName>
    </submittedName>
</protein>
<keyword evidence="4" id="KW-0479">Metal-binding</keyword>
<evidence type="ECO:0000313" key="10">
    <source>
        <dbReference type="Proteomes" id="UP001232725"/>
    </source>
</evidence>
<accession>A0ABT9ILZ8</accession>
<keyword evidence="3" id="KW-0963">Cytoplasm</keyword>
<evidence type="ECO:0000256" key="4">
    <source>
        <dbReference type="ARBA" id="ARBA00022723"/>
    </source>
</evidence>
<keyword evidence="10" id="KW-1185">Reference proteome</keyword>
<evidence type="ECO:0000256" key="6">
    <source>
        <dbReference type="ARBA" id="ARBA00023274"/>
    </source>
</evidence>
<feature type="domain" description="TROVE" evidence="8">
    <location>
        <begin position="24"/>
        <end position="354"/>
    </location>
</feature>
<reference evidence="9 10" key="1">
    <citation type="submission" date="2023-08" db="EMBL/GenBank/DDBJ databases">
        <title>Arthrobacter horti sp. nov., isolated from forest soil.</title>
        <authorList>
            <person name="Park M."/>
        </authorList>
    </citation>
    <scope>NUCLEOTIDE SEQUENCE [LARGE SCALE GENOMIC DNA]</scope>
    <source>
        <strain evidence="9 10">YJM1</strain>
    </source>
</reference>
<dbReference type="PANTHER" id="PTHR14202:SF0">
    <property type="entry name" value="RNA-BINDING PROTEIN RO60"/>
    <property type="match status" value="1"/>
</dbReference>
<dbReference type="InterPro" id="IPR040322">
    <property type="entry name" value="TROVE2"/>
</dbReference>
<evidence type="ECO:0000256" key="2">
    <source>
        <dbReference type="ARBA" id="ARBA00007814"/>
    </source>
</evidence>
<evidence type="ECO:0000256" key="1">
    <source>
        <dbReference type="ARBA" id="ARBA00004496"/>
    </source>
</evidence>
<dbReference type="InterPro" id="IPR036465">
    <property type="entry name" value="vWFA_dom_sf"/>
</dbReference>
<comment type="caution">
    <text evidence="9">The sequence shown here is derived from an EMBL/GenBank/DDBJ whole genome shotgun (WGS) entry which is preliminary data.</text>
</comment>
<dbReference type="Pfam" id="PF05731">
    <property type="entry name" value="TROVE"/>
    <property type="match status" value="1"/>
</dbReference>
<keyword evidence="5" id="KW-0694">RNA-binding</keyword>
<dbReference type="SUPFAM" id="SSF53300">
    <property type="entry name" value="vWA-like"/>
    <property type="match status" value="1"/>
</dbReference>
<dbReference type="Gene3D" id="3.40.50.410">
    <property type="entry name" value="von Willebrand factor, type A domain"/>
    <property type="match status" value="1"/>
</dbReference>
<evidence type="ECO:0000256" key="5">
    <source>
        <dbReference type="ARBA" id="ARBA00022884"/>
    </source>
</evidence>
<dbReference type="PROSITE" id="PS50988">
    <property type="entry name" value="TROVE"/>
    <property type="match status" value="1"/>
</dbReference>
<comment type="subcellular location">
    <subcellularLocation>
        <location evidence="1">Cytoplasm</location>
    </subcellularLocation>
</comment>
<evidence type="ECO:0000256" key="7">
    <source>
        <dbReference type="SAM" id="MobiDB-lite"/>
    </source>
</evidence>
<organism evidence="9 10">
    <name type="scientific">Arthrobacter horti</name>
    <dbReference type="NCBI Taxonomy" id="3068273"/>
    <lineage>
        <taxon>Bacteria</taxon>
        <taxon>Bacillati</taxon>
        <taxon>Actinomycetota</taxon>
        <taxon>Actinomycetes</taxon>
        <taxon>Micrococcales</taxon>
        <taxon>Micrococcaceae</taxon>
        <taxon>Arthrobacter</taxon>
    </lineage>
</organism>
<gene>
    <name evidence="9" type="ORF">Q9R02_05515</name>
</gene>
<sequence length="520" mass="55921">MARHNTTTLRTTGLGPVTSTGLSGATYEGAPGYGRHPKSELFLAAVSSLNEDTFYESSTDLMARIRPLIAAVAVQDGPWVLGFVAWLRVTAKLRSIPLAIAAEAVHARLDAGVVGLNRALVSAAILRADEPAEFLAYWRGTFGRTTPAPVKRGLSDALERTLSERSWLKWRGKGERGGMSLADVVNIVHPHPADEHRAALFGAILAHSYGRPVESLGLLPVVAARQEFLGLDAGAQRSFALGPDAPVRLAAAGLGHEALAGALGRLDSAVWESLIPGMGYQALLMNLRRIHEAGVSRKTVKAIKSRLSDPAEVARSRMYPIRFLSAFRNAPLEYAGALENAANLTLGNIPELPGRTLVLVDRSGSMWSRLSARGELLRVDAANMFGAALALKAERADLVAFGTDSRKIPFRRGTSLLRLADQSESLGGTETRKAVERHYRGHNRVIVITDEQAGWQGTTDVFSGTVPENVPAFTWNLAGYRHGHAPEGPNRYTFGGLSDAGFDLIPLLERGLSAGWPWDA</sequence>
<dbReference type="InterPro" id="IPR037214">
    <property type="entry name" value="TROVE_dom_sf"/>
</dbReference>
<keyword evidence="6" id="KW-0687">Ribonucleoprotein</keyword>
<dbReference type="InterPro" id="IPR008858">
    <property type="entry name" value="TROVE_dom"/>
</dbReference>
<dbReference type="RefSeq" id="WP_305995653.1">
    <property type="nucleotide sequence ID" value="NZ_JAVALS010000002.1"/>
</dbReference>
<dbReference type="Proteomes" id="UP001232725">
    <property type="component" value="Unassembled WGS sequence"/>
</dbReference>
<evidence type="ECO:0000259" key="8">
    <source>
        <dbReference type="PROSITE" id="PS50988"/>
    </source>
</evidence>
<evidence type="ECO:0000256" key="3">
    <source>
        <dbReference type="ARBA" id="ARBA00022490"/>
    </source>
</evidence>
<proteinExistence type="inferred from homology"/>
<name>A0ABT9ILZ8_9MICC</name>
<comment type="similarity">
    <text evidence="2">Belongs to the Ro 60 kDa family.</text>
</comment>
<evidence type="ECO:0000313" key="9">
    <source>
        <dbReference type="EMBL" id="MDP5226611.1"/>
    </source>
</evidence>
<dbReference type="EMBL" id="JAVALS010000002">
    <property type="protein sequence ID" value="MDP5226611.1"/>
    <property type="molecule type" value="Genomic_DNA"/>
</dbReference>
<dbReference type="PANTHER" id="PTHR14202">
    <property type="entry name" value="60 KDA RIBONUCLEOPROTEIN SSA/RO"/>
    <property type="match status" value="1"/>
</dbReference>
<dbReference type="SUPFAM" id="SSF140864">
    <property type="entry name" value="TROVE domain-like"/>
    <property type="match status" value="1"/>
</dbReference>